<accession>A0A060R8G6</accession>
<dbReference type="AlphaFoldDB" id="A0A060R8G6"/>
<dbReference type="PANTHER" id="PTHR30383">
    <property type="entry name" value="THIOESTERASE 1/PROTEASE 1/LYSOPHOSPHOLIPASE L1"/>
    <property type="match status" value="1"/>
</dbReference>
<dbReference type="Proteomes" id="UP000027616">
    <property type="component" value="Chromosome I"/>
</dbReference>
<dbReference type="Gene3D" id="3.40.50.1110">
    <property type="entry name" value="SGNH hydrolase"/>
    <property type="match status" value="1"/>
</dbReference>
<dbReference type="HOGENOM" id="CLU_1114095_0_0_10"/>
<reference evidence="2 3" key="1">
    <citation type="journal article" date="2015" name="Genome Announc.">
        <title>Complete Genome Sequence of the Novel Leech Symbiont Mucinivorans hirudinis M3T.</title>
        <authorList>
            <person name="Nelson M.C."/>
            <person name="Bomar L."/>
            <person name="Graf J."/>
        </authorList>
    </citation>
    <scope>NUCLEOTIDE SEQUENCE [LARGE SCALE GENOMIC DNA]</scope>
    <source>
        <strain evidence="3">M3</strain>
    </source>
</reference>
<gene>
    <name evidence="2" type="ORF">BN938_1657</name>
</gene>
<keyword evidence="3" id="KW-1185">Reference proteome</keyword>
<dbReference type="GO" id="GO:0016788">
    <property type="term" value="F:hydrolase activity, acting on ester bonds"/>
    <property type="evidence" value="ECO:0007669"/>
    <property type="project" value="UniProtKB-ARBA"/>
</dbReference>
<dbReference type="SUPFAM" id="SSF52266">
    <property type="entry name" value="SGNH hydrolase"/>
    <property type="match status" value="1"/>
</dbReference>
<evidence type="ECO:0000259" key="1">
    <source>
        <dbReference type="Pfam" id="PF13472"/>
    </source>
</evidence>
<dbReference type="eggNOG" id="COG2755">
    <property type="taxonomic scope" value="Bacteria"/>
</dbReference>
<dbReference type="KEGG" id="rbc:BN938_1657"/>
<organism evidence="2 3">
    <name type="scientific">Mucinivorans hirudinis</name>
    <dbReference type="NCBI Taxonomy" id="1433126"/>
    <lineage>
        <taxon>Bacteria</taxon>
        <taxon>Pseudomonadati</taxon>
        <taxon>Bacteroidota</taxon>
        <taxon>Bacteroidia</taxon>
        <taxon>Bacteroidales</taxon>
        <taxon>Rikenellaceae</taxon>
        <taxon>Mucinivorans</taxon>
    </lineage>
</organism>
<evidence type="ECO:0000313" key="3">
    <source>
        <dbReference type="Proteomes" id="UP000027616"/>
    </source>
</evidence>
<feature type="domain" description="SGNH hydrolase-type esterase" evidence="1">
    <location>
        <begin position="19"/>
        <end position="218"/>
    </location>
</feature>
<dbReference type="EMBL" id="HG934468">
    <property type="protein sequence ID" value="CDN31737.1"/>
    <property type="molecule type" value="Genomic_DNA"/>
</dbReference>
<sequence length="237" mass="25920">MIVLGVNLTFAQKKINIVFVGNSITQGALIKQPAVDSPPAQCVKILNDKGYEVNYANCGVSGATTVDFLPAAETLFVKVANAAGKMSGRILFSVSLGTNDSASTATTGAPISAAQYYVNLKAITDELTKLYADCLIVIHYPIWYSSNTYNSAMYLEEGQKRLLSYRPMIERLASEFANIYVGDTAAYAFFEHNYLENFFAENGRAGTFYLHPNEAGAKKLAQYWANPIIGILTQKSY</sequence>
<name>A0A060R8G6_9BACT</name>
<protein>
    <recommendedName>
        <fullName evidence="1">SGNH hydrolase-type esterase domain-containing protein</fullName>
    </recommendedName>
</protein>
<proteinExistence type="predicted"/>
<evidence type="ECO:0000313" key="2">
    <source>
        <dbReference type="EMBL" id="CDN31737.1"/>
    </source>
</evidence>
<dbReference type="Pfam" id="PF13472">
    <property type="entry name" value="Lipase_GDSL_2"/>
    <property type="match status" value="1"/>
</dbReference>
<dbReference type="InterPro" id="IPR013830">
    <property type="entry name" value="SGNH_hydro"/>
</dbReference>
<dbReference type="InterPro" id="IPR036514">
    <property type="entry name" value="SGNH_hydro_sf"/>
</dbReference>
<dbReference type="InterPro" id="IPR051532">
    <property type="entry name" value="Ester_Hydrolysis_Enzymes"/>
</dbReference>
<dbReference type="PATRIC" id="fig|1433126.3.peg.1634"/>
<dbReference type="STRING" id="1433126.BN938_1657"/>